<dbReference type="SUPFAM" id="SSF53613">
    <property type="entry name" value="Ribokinase-like"/>
    <property type="match status" value="1"/>
</dbReference>
<evidence type="ECO:0000256" key="6">
    <source>
        <dbReference type="ARBA" id="ARBA00022741"/>
    </source>
</evidence>
<comment type="catalytic activity">
    <reaction evidence="12">
        <text>D-ribose + ATP = D-ribose 5-phosphate + ADP + H(+)</text>
        <dbReference type="Rhea" id="RHEA:13697"/>
        <dbReference type="ChEBI" id="CHEBI:15378"/>
        <dbReference type="ChEBI" id="CHEBI:30616"/>
        <dbReference type="ChEBI" id="CHEBI:47013"/>
        <dbReference type="ChEBI" id="CHEBI:78346"/>
        <dbReference type="ChEBI" id="CHEBI:456216"/>
        <dbReference type="EC" id="2.7.1.15"/>
    </reaction>
</comment>
<dbReference type="InterPro" id="IPR002139">
    <property type="entry name" value="Ribo/fructo_kinase"/>
</dbReference>
<sequence length="308" mass="30789">MNTDPRTDSLFTRGPLIVLGTVNRDHVVFVDLHPLPGQTILGHSYETGTGGKGSNQAVSAARAGAAVTFVSAVGDDSAGAELLADLAAKGVNVSHVTRVDGQPSGVALITVSADGENSIIVAPGASASLDPALVSGTVADLVEPGSVLLTQLELPLPVVERACLVAHERGARVVLNLSPMQPVAEAVLAACDPLIVNAGEAATLAESRCESVQDAHDVAQALAARCRSVVVTLGGDGAVVADGAPARHFPGETVPVVDTTGAGDSFAGALAAALVAGAGLDDAVRSGIQASALTVQHVGAQPPEDWRP</sequence>
<comment type="pathway">
    <text evidence="12">Carbohydrate metabolism; D-ribose degradation; D-ribose 5-phosphate from beta-D-ribopyranose: step 2/2.</text>
</comment>
<dbReference type="Gene3D" id="3.40.1190.20">
    <property type="match status" value="1"/>
</dbReference>
<feature type="binding site" evidence="12">
    <location>
        <position position="153"/>
    </location>
    <ligand>
        <name>substrate</name>
    </ligand>
</feature>
<feature type="binding site" evidence="12">
    <location>
        <position position="197"/>
    </location>
    <ligand>
        <name>ATP</name>
        <dbReference type="ChEBI" id="CHEBI:30616"/>
    </ligand>
</feature>
<reference evidence="14 15" key="1">
    <citation type="submission" date="2020-07" db="EMBL/GenBank/DDBJ databases">
        <title>Sequencing the genomes of 1000 actinobacteria strains.</title>
        <authorList>
            <person name="Klenk H.-P."/>
        </authorList>
    </citation>
    <scope>NUCLEOTIDE SEQUENCE [LARGE SCALE GENOMIC DNA]</scope>
    <source>
        <strain evidence="14 15">DSM 19970</strain>
    </source>
</reference>
<keyword evidence="5 12" id="KW-0479">Metal-binding</keyword>
<evidence type="ECO:0000256" key="7">
    <source>
        <dbReference type="ARBA" id="ARBA00022777"/>
    </source>
</evidence>
<comment type="caution">
    <text evidence="14">The sequence shown here is derived from an EMBL/GenBank/DDBJ whole genome shotgun (WGS) entry which is preliminary data.</text>
</comment>
<dbReference type="PANTHER" id="PTHR10584">
    <property type="entry name" value="SUGAR KINASE"/>
    <property type="match status" value="1"/>
</dbReference>
<dbReference type="CDD" id="cd01174">
    <property type="entry name" value="ribokinase"/>
    <property type="match status" value="1"/>
</dbReference>
<keyword evidence="4 12" id="KW-0808">Transferase</keyword>
<feature type="binding site" evidence="12">
    <location>
        <begin position="51"/>
        <end position="55"/>
    </location>
    <ligand>
        <name>substrate</name>
    </ligand>
</feature>
<keyword evidence="11 12" id="KW-0119">Carbohydrate metabolism</keyword>
<keyword evidence="9 12" id="KW-0460">Magnesium</keyword>
<evidence type="ECO:0000313" key="14">
    <source>
        <dbReference type="EMBL" id="NYI41595.1"/>
    </source>
</evidence>
<evidence type="ECO:0000256" key="11">
    <source>
        <dbReference type="ARBA" id="ARBA00023277"/>
    </source>
</evidence>
<proteinExistence type="inferred from homology"/>
<evidence type="ECO:0000256" key="12">
    <source>
        <dbReference type="HAMAP-Rule" id="MF_01987"/>
    </source>
</evidence>
<feature type="binding site" evidence="12">
    <location>
        <begin position="263"/>
        <end position="264"/>
    </location>
    <ligand>
        <name>ATP</name>
        <dbReference type="ChEBI" id="CHEBI:30616"/>
    </ligand>
</feature>
<evidence type="ECO:0000313" key="15">
    <source>
        <dbReference type="Proteomes" id="UP000547973"/>
    </source>
</evidence>
<comment type="similarity">
    <text evidence="1">Belongs to the carbohydrate kinase pfkB family.</text>
</comment>
<feature type="binding site" evidence="12">
    <location>
        <position position="258"/>
    </location>
    <ligand>
        <name>K(+)</name>
        <dbReference type="ChEBI" id="CHEBI:29103"/>
    </ligand>
</feature>
<dbReference type="InterPro" id="IPR011611">
    <property type="entry name" value="PfkB_dom"/>
</dbReference>
<evidence type="ECO:0000256" key="4">
    <source>
        <dbReference type="ARBA" id="ARBA00022679"/>
    </source>
</evidence>
<dbReference type="PANTHER" id="PTHR10584:SF166">
    <property type="entry name" value="RIBOKINASE"/>
    <property type="match status" value="1"/>
</dbReference>
<dbReference type="InterPro" id="IPR011877">
    <property type="entry name" value="Ribokinase"/>
</dbReference>
<dbReference type="GO" id="GO:0019303">
    <property type="term" value="P:D-ribose catabolic process"/>
    <property type="evidence" value="ECO:0007669"/>
    <property type="project" value="UniProtKB-UniRule"/>
</dbReference>
<evidence type="ECO:0000256" key="8">
    <source>
        <dbReference type="ARBA" id="ARBA00022840"/>
    </source>
</evidence>
<dbReference type="UniPathway" id="UPA00916">
    <property type="reaction ID" value="UER00889"/>
</dbReference>
<keyword evidence="7 12" id="KW-0418">Kinase</keyword>
<dbReference type="InterPro" id="IPR002173">
    <property type="entry name" value="Carboh/pur_kinase_PfkB_CS"/>
</dbReference>
<feature type="binding site" evidence="12">
    <location>
        <position position="264"/>
    </location>
    <ligand>
        <name>substrate</name>
    </ligand>
</feature>
<comment type="activity regulation">
    <text evidence="12">Activated by a monovalent cation that binds near, but not in, the active site. The most likely occupant of the site in vivo is potassium. Ion binding induces a conformational change that may alter substrate affinity.</text>
</comment>
<feature type="binding site" evidence="12">
    <location>
        <position position="297"/>
    </location>
    <ligand>
        <name>K(+)</name>
        <dbReference type="ChEBI" id="CHEBI:29103"/>
    </ligand>
</feature>
<dbReference type="EMBL" id="JACBZO010000001">
    <property type="protein sequence ID" value="NYI41595.1"/>
    <property type="molecule type" value="Genomic_DNA"/>
</dbReference>
<evidence type="ECO:0000256" key="2">
    <source>
        <dbReference type="ARBA" id="ARBA00012035"/>
    </source>
</evidence>
<keyword evidence="6 12" id="KW-0547">Nucleotide-binding</keyword>
<dbReference type="PRINTS" id="PR00990">
    <property type="entry name" value="RIBOKINASE"/>
</dbReference>
<keyword evidence="8 12" id="KW-0067">ATP-binding</keyword>
<evidence type="ECO:0000256" key="1">
    <source>
        <dbReference type="ARBA" id="ARBA00005380"/>
    </source>
</evidence>
<dbReference type="Proteomes" id="UP000547973">
    <property type="component" value="Unassembled WGS sequence"/>
</dbReference>
<dbReference type="PROSITE" id="PS00584">
    <property type="entry name" value="PFKB_KINASES_2"/>
    <property type="match status" value="1"/>
</dbReference>
<feature type="domain" description="Carbohydrate kinase PfkB" evidence="13">
    <location>
        <begin position="17"/>
        <end position="305"/>
    </location>
</feature>
<keyword evidence="12" id="KW-0963">Cytoplasm</keyword>
<dbReference type="GO" id="GO:0005829">
    <property type="term" value="C:cytosol"/>
    <property type="evidence" value="ECO:0007669"/>
    <property type="project" value="TreeGrafter"/>
</dbReference>
<name>A0A7Z0CKD1_9MICO</name>
<comment type="caution">
    <text evidence="12">Lacks conserved residue(s) required for the propagation of feature annotation.</text>
</comment>
<evidence type="ECO:0000256" key="9">
    <source>
        <dbReference type="ARBA" id="ARBA00022842"/>
    </source>
</evidence>
<dbReference type="AlphaFoldDB" id="A0A7Z0CKD1"/>
<keyword evidence="10 12" id="KW-0630">Potassium</keyword>
<gene>
    <name evidence="12" type="primary">rbsK</name>
    <name evidence="14" type="ORF">BKA03_001714</name>
</gene>
<keyword evidence="15" id="KW-1185">Reference proteome</keyword>
<comment type="subcellular location">
    <subcellularLocation>
        <location evidence="12">Cytoplasm</location>
    </subcellularLocation>
</comment>
<dbReference type="GO" id="GO:0046872">
    <property type="term" value="F:metal ion binding"/>
    <property type="evidence" value="ECO:0007669"/>
    <property type="project" value="UniProtKB-KW"/>
</dbReference>
<organism evidence="14 15">
    <name type="scientific">Demequina lutea</name>
    <dbReference type="NCBI Taxonomy" id="431489"/>
    <lineage>
        <taxon>Bacteria</taxon>
        <taxon>Bacillati</taxon>
        <taxon>Actinomycetota</taxon>
        <taxon>Actinomycetes</taxon>
        <taxon>Micrococcales</taxon>
        <taxon>Demequinaceae</taxon>
        <taxon>Demequina</taxon>
    </lineage>
</organism>
<dbReference type="Pfam" id="PF00294">
    <property type="entry name" value="PfkB"/>
    <property type="match status" value="1"/>
</dbReference>
<comment type="similarity">
    <text evidence="12">Belongs to the carbohydrate kinase PfkB family. Ribokinase subfamily.</text>
</comment>
<feature type="binding site" evidence="12">
    <location>
        <position position="260"/>
    </location>
    <ligand>
        <name>K(+)</name>
        <dbReference type="ChEBI" id="CHEBI:29103"/>
    </ligand>
</feature>
<accession>A0A7Z0CKD1</accession>
<protein>
    <recommendedName>
        <fullName evidence="3 12">Ribokinase</fullName>
        <shortName evidence="12">RK</shortName>
        <ecNumber evidence="2 12">2.7.1.15</ecNumber>
    </recommendedName>
</protein>
<evidence type="ECO:0000256" key="10">
    <source>
        <dbReference type="ARBA" id="ARBA00022958"/>
    </source>
</evidence>
<evidence type="ECO:0000256" key="3">
    <source>
        <dbReference type="ARBA" id="ARBA00016943"/>
    </source>
</evidence>
<dbReference type="HAMAP" id="MF_01987">
    <property type="entry name" value="Ribokinase"/>
    <property type="match status" value="1"/>
</dbReference>
<feature type="active site" description="Proton acceptor" evidence="12">
    <location>
        <position position="264"/>
    </location>
</feature>
<comment type="subunit">
    <text evidence="12">Homodimer.</text>
</comment>
<feature type="binding site" evidence="12">
    <location>
        <begin position="232"/>
        <end position="237"/>
    </location>
    <ligand>
        <name>ATP</name>
        <dbReference type="ChEBI" id="CHEBI:30616"/>
    </ligand>
</feature>
<comment type="function">
    <text evidence="12">Catalyzes the phosphorylation of ribose at O-5 in a reaction requiring ATP and magnesium. The resulting D-ribose-5-phosphate can then be used either for sythesis of nucleotides, histidine, and tryptophan, or as a component of the pentose phosphate pathway.</text>
</comment>
<dbReference type="GO" id="GO:0005524">
    <property type="term" value="F:ATP binding"/>
    <property type="evidence" value="ECO:0007669"/>
    <property type="project" value="UniProtKB-UniRule"/>
</dbReference>
<evidence type="ECO:0000259" key="13">
    <source>
        <dbReference type="Pfam" id="PF00294"/>
    </source>
</evidence>
<comment type="cofactor">
    <cofactor evidence="12">
        <name>Mg(2+)</name>
        <dbReference type="ChEBI" id="CHEBI:18420"/>
    </cofactor>
    <text evidence="12">Requires a divalent cation, most likely magnesium in vivo, as an electrophilic catalyst to aid phosphoryl group transfer. It is the chelate of the metal and the nucleotide that is the actual substrate.</text>
</comment>
<dbReference type="EC" id="2.7.1.15" evidence="2 12"/>
<feature type="binding site" evidence="12">
    <location>
        <position position="294"/>
    </location>
    <ligand>
        <name>K(+)</name>
        <dbReference type="ChEBI" id="CHEBI:29103"/>
    </ligand>
</feature>
<dbReference type="GO" id="GO:0004747">
    <property type="term" value="F:ribokinase activity"/>
    <property type="evidence" value="ECO:0007669"/>
    <property type="project" value="UniProtKB-UniRule"/>
</dbReference>
<evidence type="ECO:0000256" key="5">
    <source>
        <dbReference type="ARBA" id="ARBA00022723"/>
    </source>
</evidence>
<feature type="binding site" evidence="12">
    <location>
        <begin position="23"/>
        <end position="25"/>
    </location>
    <ligand>
        <name>substrate</name>
    </ligand>
</feature>
<dbReference type="RefSeq" id="WP_179397965.1">
    <property type="nucleotide sequence ID" value="NZ_JACBZO010000001.1"/>
</dbReference>
<feature type="binding site" evidence="12">
    <location>
        <position position="299"/>
    </location>
    <ligand>
        <name>K(+)</name>
        <dbReference type="ChEBI" id="CHEBI:29103"/>
    </ligand>
</feature>
<dbReference type="InterPro" id="IPR029056">
    <property type="entry name" value="Ribokinase-like"/>
</dbReference>